<dbReference type="SUPFAM" id="SSF56801">
    <property type="entry name" value="Acetyl-CoA synthetase-like"/>
    <property type="match status" value="1"/>
</dbReference>
<dbReference type="Pfam" id="PF00501">
    <property type="entry name" value="AMP-binding"/>
    <property type="match status" value="1"/>
</dbReference>
<sequence>MPREIPPGHESSDLLAELLAALSSAPDKVTPQQAEEIVRAAEALISSGKLETLDPTLARAYLTETSRTSFLRKLSYPGRCRDWAETCFQLIQRFNYGLLDLFEDRVKENPDHPLFIDLSAGRSNRWTYAEIASYLKLLAGTFYLMSGTEEPRVAIFSENHLDTACCDLACLFFDILVSPLNSNFSLDNLELIFNRLRFNLVITDSPERLRLLGLLRQKTGLNFEILSTSRFEIPGIRAELLGEKVRSTNQGQAENVLNHRRRRPLDEVCTVMFTSGSTGQPKGVSFSGYNLVSKRFARAAALPEVGEDEVLLAFLPLYHTFGRYFELLGSIFWRGTYVFSGNPSADTLLSLFPKINPTGLVSVPIRWLQIYEKCLEEAGKSSQARDRQEAVRSVIGTRLRWGISAAGYLDPRVFHFFEGQGVNLVSGFGLTEATGGLTMTPPGRYVDNTQGLPLPGVELRLSPEGELLACGHYIARYLEDLGPGDRIPYPRNPETDYWLRTGDVFRVLPNGYYQIVDRIKDIYKNNRGQTIAPRKVEDKFKGVPGIKNAFLVGDGRPFNILLIVPDSNCSELREALGREGETEYYKRIIEAANLDLAPYERIINFALLDRDFSRDRGELTAKGSFNRKNIVANYSELIESLYRKNYLEMETDSFRLKIPFWLIRDLGLLEGDFKFEDGRLVDRSRGLFLEVSETGKKGSYRLGHLVYEIPDGLIDLGVFARQPYLWCGNPSLVDFLPVKEGWDTVHPGVSLRVKLPSEEEQLKAFRAEAPKGVTDLSLLRVHRLVTDLYFGPEETALKAMNEVERLFYESENPRMSALLRLRLEALADHPLEKLRCWAYRLLILDPLRPDYSPALGAFVESGKTFLNEESIEQIASSVLESGRFEALRRRLAGYRASLHWPASPATIAQFKHMFKLLGDFAQLHPEYTSRVAAELASWALHRSDPTLAAEAERVLKNLYLVNRLKIKVKLAEDFQARLHGNLKLSGEFSEAEKARITRVLADPTFLLESIRLGYDDYQTSPEAIASGQVRVSRVSSIYPGLHLRVCVNTRGGEHFDLRVEISDRKWTPGDQERTYWYLLLSEHYEYPGLLPRLASWRPDLRATSFRFLSRLSVEDRIRDFATRYYHLQPAVTPLEWRLLYIQAISLIYQAVSASGFNLVPGEALPENITVDSARPTLIALGNLKRYEGSRSLVRSIIDNFYLKVAAAYPWIEKMIDPSWVFDACFEVWEEKRATDFLNRLRDELQAEDLEIDGFGSLRLQLEAYLAEIRKNPVLPISVLLAIRKYKEWEMTSYEAGPAEKEKKVLELAEEISLDGRPDWIRFYFYRHTYFSSSSADVARAFEKLLARMKERPDKLPVQFLELSELQACLEDRTDLQVFSRLVFPRSPQLKELSLLKTGDLGREKIVIKSTITDRQGRNFTFRQSYDPSEIGQLYRLFLRENYPRVISQENQSLVLVDDDGFLVGGISFRNLSHQVVFLEGVVVAEGYKNRGLGRAMLRDFIGRMASLGVKMVMTHYLIPFFFMKEGFVIDRRWGALVRTI</sequence>
<keyword evidence="4" id="KW-0436">Ligase</keyword>
<dbReference type="InterPro" id="IPR000873">
    <property type="entry name" value="AMP-dep_synth/lig_dom"/>
</dbReference>
<dbReference type="PANTHER" id="PTHR43272:SF33">
    <property type="entry name" value="AMP-BINDING DOMAIN-CONTAINING PROTEIN-RELATED"/>
    <property type="match status" value="1"/>
</dbReference>
<name>A0A3E2BKL5_9BACT</name>
<feature type="domain" description="N-acetyltransferase" evidence="3">
    <location>
        <begin position="1405"/>
        <end position="1540"/>
    </location>
</feature>
<dbReference type="GO" id="GO:0016020">
    <property type="term" value="C:membrane"/>
    <property type="evidence" value="ECO:0007669"/>
    <property type="project" value="TreeGrafter"/>
</dbReference>
<dbReference type="InterPro" id="IPR016181">
    <property type="entry name" value="Acyl_CoA_acyltransferase"/>
</dbReference>
<keyword evidence="1" id="KW-0547">Nucleotide-binding</keyword>
<dbReference type="Gene3D" id="3.40.50.12780">
    <property type="entry name" value="N-terminal domain of ligase-like"/>
    <property type="match status" value="1"/>
</dbReference>
<organism evidence="4 5">
    <name type="scientific">Candidatus Saccharicenans subterraneus</name>
    <dbReference type="NCBI Taxonomy" id="2508984"/>
    <lineage>
        <taxon>Bacteria</taxon>
        <taxon>Candidatus Aminicenantota</taxon>
        <taxon>Candidatus Aminicenantia</taxon>
        <taxon>Candidatus Aminicenantales</taxon>
        <taxon>Candidatus Saccharicenantaceae</taxon>
        <taxon>Candidatus Saccharicenans</taxon>
    </lineage>
</organism>
<evidence type="ECO:0000256" key="1">
    <source>
        <dbReference type="ARBA" id="ARBA00022741"/>
    </source>
</evidence>
<dbReference type="GO" id="GO:0005524">
    <property type="term" value="F:ATP binding"/>
    <property type="evidence" value="ECO:0007669"/>
    <property type="project" value="UniProtKB-KW"/>
</dbReference>
<evidence type="ECO:0000259" key="3">
    <source>
        <dbReference type="PROSITE" id="PS51186"/>
    </source>
</evidence>
<dbReference type="GO" id="GO:0004467">
    <property type="term" value="F:long-chain fatty acid-CoA ligase activity"/>
    <property type="evidence" value="ECO:0007669"/>
    <property type="project" value="TreeGrafter"/>
</dbReference>
<dbReference type="EMBL" id="QUAH01000012">
    <property type="protein sequence ID" value="RFT15177.1"/>
    <property type="molecule type" value="Genomic_DNA"/>
</dbReference>
<proteinExistence type="predicted"/>
<dbReference type="CDD" id="cd04301">
    <property type="entry name" value="NAT_SF"/>
    <property type="match status" value="1"/>
</dbReference>
<reference evidence="4 5" key="1">
    <citation type="submission" date="2018-08" db="EMBL/GenBank/DDBJ databases">
        <title>Genome analysis of the thermophilic bacterium of the candidate phylum Aminicenantes from deep subsurface aquifer revealed its physiology and ecological role.</title>
        <authorList>
            <person name="Kadnikov V.V."/>
            <person name="Mardanov A.V."/>
            <person name="Beletsky A.V."/>
            <person name="Karnachuk O.V."/>
            <person name="Ravin N.V."/>
        </authorList>
    </citation>
    <scope>NUCLEOTIDE SEQUENCE [LARGE SCALE GENOMIC DNA]</scope>
    <source>
        <strain evidence="4">BY38</strain>
    </source>
</reference>
<dbReference type="InterPro" id="IPR000182">
    <property type="entry name" value="GNAT_dom"/>
</dbReference>
<dbReference type="InterPro" id="IPR020845">
    <property type="entry name" value="AMP-binding_CS"/>
</dbReference>
<dbReference type="Proteomes" id="UP000257323">
    <property type="component" value="Unassembled WGS sequence"/>
</dbReference>
<dbReference type="PANTHER" id="PTHR43272">
    <property type="entry name" value="LONG-CHAIN-FATTY-ACID--COA LIGASE"/>
    <property type="match status" value="1"/>
</dbReference>
<evidence type="ECO:0000313" key="4">
    <source>
        <dbReference type="EMBL" id="RFT15177.1"/>
    </source>
</evidence>
<dbReference type="Pfam" id="PF23562">
    <property type="entry name" value="AMP-binding_C_3"/>
    <property type="match status" value="1"/>
</dbReference>
<dbReference type="GO" id="GO:0016747">
    <property type="term" value="F:acyltransferase activity, transferring groups other than amino-acyl groups"/>
    <property type="evidence" value="ECO:0007669"/>
    <property type="project" value="InterPro"/>
</dbReference>
<dbReference type="PROSITE" id="PS51186">
    <property type="entry name" value="GNAT"/>
    <property type="match status" value="1"/>
</dbReference>
<dbReference type="Pfam" id="PF00583">
    <property type="entry name" value="Acetyltransf_1"/>
    <property type="match status" value="1"/>
</dbReference>
<dbReference type="SUPFAM" id="SSF55729">
    <property type="entry name" value="Acyl-CoA N-acyltransferases (Nat)"/>
    <property type="match status" value="1"/>
</dbReference>
<dbReference type="PROSITE" id="PS00455">
    <property type="entry name" value="AMP_BINDING"/>
    <property type="match status" value="1"/>
</dbReference>
<accession>A0A3E2BKL5</accession>
<dbReference type="InterPro" id="IPR042099">
    <property type="entry name" value="ANL_N_sf"/>
</dbReference>
<gene>
    <name evidence="4" type="ORF">OP8BY_0641</name>
</gene>
<comment type="caution">
    <text evidence="4">The sequence shown here is derived from an EMBL/GenBank/DDBJ whole genome shotgun (WGS) entry which is preliminary data.</text>
</comment>
<dbReference type="Gene3D" id="3.40.630.30">
    <property type="match status" value="1"/>
</dbReference>
<evidence type="ECO:0000313" key="5">
    <source>
        <dbReference type="Proteomes" id="UP000257323"/>
    </source>
</evidence>
<keyword evidence="2" id="KW-0067">ATP-binding</keyword>
<evidence type="ECO:0000256" key="2">
    <source>
        <dbReference type="ARBA" id="ARBA00022840"/>
    </source>
</evidence>
<protein>
    <submittedName>
        <fullName evidence="4">Long-chain-fatty-acid--CoA ligase</fullName>
    </submittedName>
</protein>